<dbReference type="GeneID" id="90075383"/>
<sequence>MSYRRRAPANTITGESHIRGPTSALTGFLREHGINDDLIRRRQELAEQNPDNDDENQEEEEGDTEEHPLDGAAPEISSAVQDQDEKEDEELQIRIAARRKRRLAKQNESDYTDSDDDDNDDSQAAASNSSSTPISFSSNKKKMTLAPGMEIKCYECPVSFKITAFSRKVKDIDGIIIGYLCKDCAQEALEKEKLKREKALKARKRRKKVAEALLDKQELKFPSLQDLCVKLIIKYIDDVEQFGDIGTVNLSKICQILCKNRLLSDASLQLFLNPEIKDLELFDCSKLNADSLKKIAAYCPNLSNLSLQFAARLNDNVFDYYIDRLDNLTSLHLNGSFLIFDDMWKKFFEKFGKQLKSFTIKNSYRFTDKSIDYLVSNCQVLESLTLSRLDGVISPTSYGKISQISTLRHLEISFPTNEGLVTNDSVIQILDTVGPQLETLVLDGCSALTDDFLVKGIKANCLELKKLSLKYLDQITNSGFQELFTKWDSNAGLMSLDLQKCVCLGDDALVAMIHHSSGSLIQLDINSIGDLTFEVFNAIKKIGLPLLTTIDCGFVRAVDNRVVKILNDAAPQLKIMEVFGCNRCNGSVNIRKGLQIIGRQSDSI</sequence>
<gene>
    <name evidence="2" type="ORF">DASC09_047330</name>
</gene>
<dbReference type="InterPro" id="IPR006553">
    <property type="entry name" value="Leu-rich_rpt_Cys-con_subtyp"/>
</dbReference>
<evidence type="ECO:0000313" key="3">
    <source>
        <dbReference type="Proteomes" id="UP001360560"/>
    </source>
</evidence>
<dbReference type="AlphaFoldDB" id="A0AAV5QTC8"/>
<keyword evidence="3" id="KW-1185">Reference proteome</keyword>
<feature type="compositionally biased region" description="Acidic residues" evidence="1">
    <location>
        <begin position="110"/>
        <end position="121"/>
    </location>
</feature>
<feature type="compositionally biased region" description="Acidic residues" evidence="1">
    <location>
        <begin position="50"/>
        <end position="64"/>
    </location>
</feature>
<dbReference type="InterPro" id="IPR032675">
    <property type="entry name" value="LRR_dom_sf"/>
</dbReference>
<reference evidence="2 3" key="1">
    <citation type="journal article" date="2023" name="Elife">
        <title>Identification of key yeast species and microbe-microbe interactions impacting larval growth of Drosophila in the wild.</title>
        <authorList>
            <person name="Mure A."/>
            <person name="Sugiura Y."/>
            <person name="Maeda R."/>
            <person name="Honda K."/>
            <person name="Sakurai N."/>
            <person name="Takahashi Y."/>
            <person name="Watada M."/>
            <person name="Katoh T."/>
            <person name="Gotoh A."/>
            <person name="Gotoh Y."/>
            <person name="Taniguchi I."/>
            <person name="Nakamura K."/>
            <person name="Hayashi T."/>
            <person name="Katayama T."/>
            <person name="Uemura T."/>
            <person name="Hattori Y."/>
        </authorList>
    </citation>
    <scope>NUCLEOTIDE SEQUENCE [LARGE SCALE GENOMIC DNA]</scope>
    <source>
        <strain evidence="2 3">SC-9</strain>
    </source>
</reference>
<comment type="caution">
    <text evidence="2">The sequence shown here is derived from an EMBL/GenBank/DDBJ whole genome shotgun (WGS) entry which is preliminary data.</text>
</comment>
<dbReference type="RefSeq" id="XP_064854404.1">
    <property type="nucleotide sequence ID" value="XM_064998332.1"/>
</dbReference>
<feature type="region of interest" description="Disordered" evidence="1">
    <location>
        <begin position="39"/>
        <end position="89"/>
    </location>
</feature>
<dbReference type="GO" id="GO:0003677">
    <property type="term" value="F:DNA binding"/>
    <property type="evidence" value="ECO:0007669"/>
    <property type="project" value="UniProtKB-KW"/>
</dbReference>
<name>A0AAV5QTC8_9ASCO</name>
<dbReference type="SMART" id="SM00367">
    <property type="entry name" value="LRR_CC"/>
    <property type="match status" value="4"/>
</dbReference>
<evidence type="ECO:0000256" key="1">
    <source>
        <dbReference type="SAM" id="MobiDB-lite"/>
    </source>
</evidence>
<dbReference type="FunFam" id="3.80.10.10:FF:000601">
    <property type="entry name" value="DNA repair protein Rad7, protein"/>
    <property type="match status" value="1"/>
</dbReference>
<dbReference type="Proteomes" id="UP001360560">
    <property type="component" value="Unassembled WGS sequence"/>
</dbReference>
<feature type="region of interest" description="Disordered" evidence="1">
    <location>
        <begin position="102"/>
        <end position="139"/>
    </location>
</feature>
<protein>
    <submittedName>
        <fullName evidence="2">UV-damaged DNA-binding protein</fullName>
    </submittedName>
</protein>
<dbReference type="Gene3D" id="3.80.10.10">
    <property type="entry name" value="Ribonuclease Inhibitor"/>
    <property type="match status" value="2"/>
</dbReference>
<feature type="region of interest" description="Disordered" evidence="1">
    <location>
        <begin position="1"/>
        <end position="25"/>
    </location>
</feature>
<organism evidence="2 3">
    <name type="scientific">Saccharomycopsis crataegensis</name>
    <dbReference type="NCBI Taxonomy" id="43959"/>
    <lineage>
        <taxon>Eukaryota</taxon>
        <taxon>Fungi</taxon>
        <taxon>Dikarya</taxon>
        <taxon>Ascomycota</taxon>
        <taxon>Saccharomycotina</taxon>
        <taxon>Saccharomycetes</taxon>
        <taxon>Saccharomycopsidaceae</taxon>
        <taxon>Saccharomycopsis</taxon>
    </lineage>
</organism>
<dbReference type="GO" id="GO:0019005">
    <property type="term" value="C:SCF ubiquitin ligase complex"/>
    <property type="evidence" value="ECO:0007669"/>
    <property type="project" value="TreeGrafter"/>
</dbReference>
<dbReference type="SUPFAM" id="SSF52047">
    <property type="entry name" value="RNI-like"/>
    <property type="match status" value="2"/>
</dbReference>
<keyword evidence="2" id="KW-0238">DNA-binding</keyword>
<dbReference type="PANTHER" id="PTHR13318">
    <property type="entry name" value="PARTNER OF PAIRED, ISOFORM B-RELATED"/>
    <property type="match status" value="1"/>
</dbReference>
<evidence type="ECO:0000313" key="2">
    <source>
        <dbReference type="EMBL" id="GMM37408.1"/>
    </source>
</evidence>
<accession>A0AAV5QTC8</accession>
<proteinExistence type="predicted"/>
<feature type="compositionally biased region" description="Low complexity" evidence="1">
    <location>
        <begin position="122"/>
        <end position="138"/>
    </location>
</feature>
<dbReference type="GO" id="GO:0031146">
    <property type="term" value="P:SCF-dependent proteasomal ubiquitin-dependent protein catabolic process"/>
    <property type="evidence" value="ECO:0007669"/>
    <property type="project" value="TreeGrafter"/>
</dbReference>
<dbReference type="EMBL" id="BTFZ01000011">
    <property type="protein sequence ID" value="GMM37408.1"/>
    <property type="molecule type" value="Genomic_DNA"/>
</dbReference>